<reference evidence="2" key="1">
    <citation type="submission" date="2021-02" db="EMBL/GenBank/DDBJ databases">
        <authorList>
            <person name="Dougan E. K."/>
            <person name="Rhodes N."/>
            <person name="Thang M."/>
            <person name="Chan C."/>
        </authorList>
    </citation>
    <scope>NUCLEOTIDE SEQUENCE</scope>
</reference>
<feature type="compositionally biased region" description="Basic and acidic residues" evidence="1">
    <location>
        <begin position="48"/>
        <end position="60"/>
    </location>
</feature>
<dbReference type="EMBL" id="CAJNDS010002378">
    <property type="protein sequence ID" value="CAE7455343.1"/>
    <property type="molecule type" value="Genomic_DNA"/>
</dbReference>
<comment type="caution">
    <text evidence="2">The sequence shown here is derived from an EMBL/GenBank/DDBJ whole genome shotgun (WGS) entry which is preliminary data.</text>
</comment>
<gene>
    <name evidence="2" type="ORF">SNAT2548_LOCUS25059</name>
</gene>
<evidence type="ECO:0000256" key="1">
    <source>
        <dbReference type="SAM" id="MobiDB-lite"/>
    </source>
</evidence>
<feature type="region of interest" description="Disordered" evidence="1">
    <location>
        <begin position="1"/>
        <end position="60"/>
    </location>
</feature>
<name>A0A812RWD3_9DINO</name>
<accession>A0A812RWD3</accession>
<proteinExistence type="predicted"/>
<protein>
    <submittedName>
        <fullName evidence="2">Uncharacterized protein</fullName>
    </submittedName>
</protein>
<dbReference type="Proteomes" id="UP000604046">
    <property type="component" value="Unassembled WGS sequence"/>
</dbReference>
<organism evidence="2 3">
    <name type="scientific">Symbiodinium natans</name>
    <dbReference type="NCBI Taxonomy" id="878477"/>
    <lineage>
        <taxon>Eukaryota</taxon>
        <taxon>Sar</taxon>
        <taxon>Alveolata</taxon>
        <taxon>Dinophyceae</taxon>
        <taxon>Suessiales</taxon>
        <taxon>Symbiodiniaceae</taxon>
        <taxon>Symbiodinium</taxon>
    </lineage>
</organism>
<keyword evidence="3" id="KW-1185">Reference proteome</keyword>
<evidence type="ECO:0000313" key="3">
    <source>
        <dbReference type="Proteomes" id="UP000604046"/>
    </source>
</evidence>
<evidence type="ECO:0000313" key="2">
    <source>
        <dbReference type="EMBL" id="CAE7455343.1"/>
    </source>
</evidence>
<sequence>MADAVDDQDDGDENVSDDDAPPPPPRSPERAVQVKTYTALSTDSDDSGSDKEKAKDPDRGVRKLLLDLSSRIMTDINMETSEAVDNDVNSKACLGTTEDRNFLASMVHRFARDDLKSDGDGVEAAIRMCVHTAAVSALGCCV</sequence>
<dbReference type="OrthoDB" id="419099at2759"/>
<feature type="compositionally biased region" description="Acidic residues" evidence="1">
    <location>
        <begin position="1"/>
        <end position="20"/>
    </location>
</feature>
<dbReference type="AlphaFoldDB" id="A0A812RWD3"/>